<evidence type="ECO:0000313" key="2">
    <source>
        <dbReference type="EMBL" id="MDP9751291.1"/>
    </source>
</evidence>
<keyword evidence="3" id="KW-1185">Reference proteome</keyword>
<dbReference type="GO" id="GO:0033904">
    <property type="term" value="F:dextranase activity"/>
    <property type="evidence" value="ECO:0007669"/>
    <property type="project" value="UniProtKB-EC"/>
</dbReference>
<proteinExistence type="predicted"/>
<gene>
    <name evidence="2" type="ORF">J2S24_001800</name>
</gene>
<dbReference type="Gene3D" id="3.20.20.80">
    <property type="entry name" value="Glycosidases"/>
    <property type="match status" value="1"/>
</dbReference>
<dbReference type="EMBL" id="JAURUP010000019">
    <property type="protein sequence ID" value="MDP9751291.1"/>
    <property type="molecule type" value="Genomic_DNA"/>
</dbReference>
<dbReference type="RefSeq" id="WP_307681293.1">
    <property type="nucleotide sequence ID" value="NZ_JAURUP010000019.1"/>
</dbReference>
<keyword evidence="2" id="KW-0326">Glycosidase</keyword>
<dbReference type="InterPro" id="IPR025092">
    <property type="entry name" value="Glyco_hydro_66"/>
</dbReference>
<organism evidence="2 3">
    <name type="scientific">Thermoanaerobacter pentosaceus</name>
    <dbReference type="NCBI Taxonomy" id="694059"/>
    <lineage>
        <taxon>Bacteria</taxon>
        <taxon>Bacillati</taxon>
        <taxon>Bacillota</taxon>
        <taxon>Clostridia</taxon>
        <taxon>Thermoanaerobacterales</taxon>
        <taxon>Thermoanaerobacteraceae</taxon>
        <taxon>Thermoanaerobacter</taxon>
    </lineage>
</organism>
<sequence length="55" mass="5995">MSILESYKSVRLTDAAIFAAGGDHIKLGDTGMLSKEYFPSANLKMSESLVKAMRN</sequence>
<name>A0ABT9M587_9THEO</name>
<reference evidence="2 3" key="1">
    <citation type="submission" date="2023-07" db="EMBL/GenBank/DDBJ databases">
        <title>Genomic Encyclopedia of Type Strains, Phase IV (KMG-IV): sequencing the most valuable type-strain genomes for metagenomic binning, comparative biology and taxonomic classification.</title>
        <authorList>
            <person name="Goeker M."/>
        </authorList>
    </citation>
    <scope>NUCLEOTIDE SEQUENCE [LARGE SCALE GENOMIC DNA]</scope>
    <source>
        <strain evidence="2 3">DSM 25963</strain>
    </source>
</reference>
<dbReference type="EC" id="3.2.1.11" evidence="2"/>
<keyword evidence="1" id="KW-0732">Signal</keyword>
<dbReference type="Pfam" id="PF13199">
    <property type="entry name" value="Glyco_hydro_66"/>
    <property type="match status" value="1"/>
</dbReference>
<accession>A0ABT9M587</accession>
<keyword evidence="2" id="KW-0378">Hydrolase</keyword>
<comment type="caution">
    <text evidence="2">The sequence shown here is derived from an EMBL/GenBank/DDBJ whole genome shotgun (WGS) entry which is preliminary data.</text>
</comment>
<evidence type="ECO:0000256" key="1">
    <source>
        <dbReference type="ARBA" id="ARBA00022729"/>
    </source>
</evidence>
<dbReference type="Proteomes" id="UP001223886">
    <property type="component" value="Unassembled WGS sequence"/>
</dbReference>
<protein>
    <submittedName>
        <fullName evidence="2">Dextranase</fullName>
        <ecNumber evidence="2">3.2.1.11</ecNumber>
    </submittedName>
</protein>
<evidence type="ECO:0000313" key="3">
    <source>
        <dbReference type="Proteomes" id="UP001223886"/>
    </source>
</evidence>